<proteinExistence type="predicted"/>
<dbReference type="AlphaFoldDB" id="B5E880"/>
<dbReference type="NCBIfam" id="TIGR03353">
    <property type="entry name" value="VI_chp_4"/>
    <property type="match status" value="1"/>
</dbReference>
<gene>
    <name evidence="1" type="primary">tssK</name>
    <name evidence="1" type="ordered locus">Gbem_3047</name>
</gene>
<dbReference type="HOGENOM" id="CLU_031690_3_1_7"/>
<keyword evidence="2" id="KW-1185">Reference proteome</keyword>
<name>B5E880_CITBB</name>
<sequence>MMPIERPVFWHQGLFLRPQHFQLSERSLQSQLAPYQLCLMPDFWGVQRMEIRCTAGGIPSLEISGAFLFPDGTYAVVPDNARVESRPVLEVALAGRDSCTVYLGLKKWSPAGHNVATLLPGDPLSKVATRFVADSDAPPRADLHAGGAQAEVRQMALALQLFWESELESLGDYLLIPVARLALRGETAVPSRDFIPPCITLAGSPALLDLLQEIREQLASRCRWLEGYKKERGIQAAEFGSKDLVFLLALRTVSRHLARLSHWIEAVEVHPWQVYGLLGELAAELTCFSESIGAFGESVADGGRLMPQYRHQELAWSFRLARDLIVQLLNEVTAGPEYALTLAFDGTWFASDLKPAHFQGHSRFYLVLNTNEDPKLVLASVATAAKLTARERLPLLISQALPGIALEYIPDPPRELPHRSTSLFFSIDSRCDQWKLVQKWNNIALSWDQAPADLEVQVMIVARS</sequence>
<protein>
    <submittedName>
        <fullName evidence="1">Type VI secretion system protein TssK</fullName>
    </submittedName>
</protein>
<dbReference type="Pfam" id="PF05936">
    <property type="entry name" value="T6SS_VasE"/>
    <property type="match status" value="1"/>
</dbReference>
<reference evidence="1 2" key="1">
    <citation type="submission" date="2008-07" db="EMBL/GenBank/DDBJ databases">
        <title>Complete sequence of Geobacter bemidjiensis BEM.</title>
        <authorList>
            <consortium name="US DOE Joint Genome Institute"/>
            <person name="Lucas S."/>
            <person name="Copeland A."/>
            <person name="Lapidus A."/>
            <person name="Glavina del Rio T."/>
            <person name="Dalin E."/>
            <person name="Tice H."/>
            <person name="Bruce D."/>
            <person name="Goodwin L."/>
            <person name="Pitluck S."/>
            <person name="Kiss H."/>
            <person name="Brettin T."/>
            <person name="Detter J.C."/>
            <person name="Han C."/>
            <person name="Kuske C.R."/>
            <person name="Schmutz J."/>
            <person name="Larimer F."/>
            <person name="Land M."/>
            <person name="Hauser L."/>
            <person name="Kyrpides N."/>
            <person name="Lykidis A."/>
            <person name="Lovley D."/>
            <person name="Richardson P."/>
        </authorList>
    </citation>
    <scope>NUCLEOTIDE SEQUENCE [LARGE SCALE GENOMIC DNA]</scope>
    <source>
        <strain evidence="2">ATCC BAA-1014 / DSM 16622 / JCM 12645 / Bem</strain>
    </source>
</reference>
<dbReference type="RefSeq" id="WP_012531480.1">
    <property type="nucleotide sequence ID" value="NC_011146.1"/>
</dbReference>
<organism evidence="1 2">
    <name type="scientific">Citrifermentans bemidjiense (strain ATCC BAA-1014 / DSM 16622 / JCM 12645 / Bem)</name>
    <name type="common">Geobacter bemidjiensis</name>
    <dbReference type="NCBI Taxonomy" id="404380"/>
    <lineage>
        <taxon>Bacteria</taxon>
        <taxon>Pseudomonadati</taxon>
        <taxon>Thermodesulfobacteriota</taxon>
        <taxon>Desulfuromonadia</taxon>
        <taxon>Geobacterales</taxon>
        <taxon>Geobacteraceae</taxon>
        <taxon>Citrifermentans</taxon>
    </lineage>
</organism>
<dbReference type="EMBL" id="CP001124">
    <property type="protein sequence ID" value="ACH40049.1"/>
    <property type="molecule type" value="Genomic_DNA"/>
</dbReference>
<accession>B5E880</accession>
<dbReference type="eggNOG" id="COG3522">
    <property type="taxonomic scope" value="Bacteria"/>
</dbReference>
<dbReference type="STRING" id="404380.Gbem_3047"/>
<dbReference type="Proteomes" id="UP000008825">
    <property type="component" value="Chromosome"/>
</dbReference>
<dbReference type="PANTHER" id="PTHR35566">
    <property type="entry name" value="BLR3599 PROTEIN"/>
    <property type="match status" value="1"/>
</dbReference>
<dbReference type="PANTHER" id="PTHR35566:SF1">
    <property type="entry name" value="TYPE VI SECRETION SYSTEM BASEPLATE COMPONENT TSSK1"/>
    <property type="match status" value="1"/>
</dbReference>
<dbReference type="InterPro" id="IPR010263">
    <property type="entry name" value="T6SS_TssK"/>
</dbReference>
<dbReference type="KEGG" id="gbm:Gbem_3047"/>
<evidence type="ECO:0000313" key="1">
    <source>
        <dbReference type="EMBL" id="ACH40049.1"/>
    </source>
</evidence>
<evidence type="ECO:0000313" key="2">
    <source>
        <dbReference type="Proteomes" id="UP000008825"/>
    </source>
</evidence>
<dbReference type="OrthoDB" id="9775333at2"/>
<reference evidence="1 2" key="2">
    <citation type="journal article" date="2010" name="BMC Genomics">
        <title>The genome of Geobacter bemidjiensis, exemplar for the subsurface clade of Geobacter species that predominate in Fe(III)-reducing subsurface environments.</title>
        <authorList>
            <person name="Aklujkar M."/>
            <person name="Young N.D."/>
            <person name="Holmes D."/>
            <person name="Chavan M."/>
            <person name="Risso C."/>
            <person name="Kiss H.E."/>
            <person name="Han C.S."/>
            <person name="Land M.L."/>
            <person name="Lovley D.R."/>
        </authorList>
    </citation>
    <scope>NUCLEOTIDE SEQUENCE [LARGE SCALE GENOMIC DNA]</scope>
    <source>
        <strain evidence="2">ATCC BAA-1014 / DSM 16622 / JCM 12645 / Bem</strain>
    </source>
</reference>